<dbReference type="Proteomes" id="UP001157502">
    <property type="component" value="Chromosome 7"/>
</dbReference>
<evidence type="ECO:0000313" key="1">
    <source>
        <dbReference type="EMBL" id="KAJ8009072.1"/>
    </source>
</evidence>
<sequence>MGQAQSPHGRKRQPEDVEEKVKVQKNQETNPILAIFHLLLTLSCCGVSCNEEKQWTPDPGKDRRSTDKKRRLRKSRTSVQPKTPVMEISTTPELSSQRLFSRPHSCTLYYSSDSSSSRCSSPLHLPPPLPGVPFLFFPRKKMDKPAVDRQDSDRSDISLSEELSSRDLTWDYSSFGTFLSDEAKHPDEENQAGSNIYSLATVRRTDEDAAEQSQDQNFSRPTNS</sequence>
<organism evidence="1 2">
    <name type="scientific">Dallia pectoralis</name>
    <name type="common">Alaska blackfish</name>
    <dbReference type="NCBI Taxonomy" id="75939"/>
    <lineage>
        <taxon>Eukaryota</taxon>
        <taxon>Metazoa</taxon>
        <taxon>Chordata</taxon>
        <taxon>Craniata</taxon>
        <taxon>Vertebrata</taxon>
        <taxon>Euteleostomi</taxon>
        <taxon>Actinopterygii</taxon>
        <taxon>Neopterygii</taxon>
        <taxon>Teleostei</taxon>
        <taxon>Protacanthopterygii</taxon>
        <taxon>Esociformes</taxon>
        <taxon>Umbridae</taxon>
        <taxon>Dallia</taxon>
    </lineage>
</organism>
<keyword evidence="2" id="KW-1185">Reference proteome</keyword>
<reference evidence="1" key="1">
    <citation type="submission" date="2021-05" db="EMBL/GenBank/DDBJ databases">
        <authorList>
            <person name="Pan Q."/>
            <person name="Jouanno E."/>
            <person name="Zahm M."/>
            <person name="Klopp C."/>
            <person name="Cabau C."/>
            <person name="Louis A."/>
            <person name="Berthelot C."/>
            <person name="Parey E."/>
            <person name="Roest Crollius H."/>
            <person name="Montfort J."/>
            <person name="Robinson-Rechavi M."/>
            <person name="Bouchez O."/>
            <person name="Lampietro C."/>
            <person name="Lopez Roques C."/>
            <person name="Donnadieu C."/>
            <person name="Postlethwait J."/>
            <person name="Bobe J."/>
            <person name="Dillon D."/>
            <person name="Chandos A."/>
            <person name="von Hippel F."/>
            <person name="Guiguen Y."/>
        </authorList>
    </citation>
    <scope>NUCLEOTIDE SEQUENCE</scope>
    <source>
        <strain evidence="1">YG-Jan2019</strain>
    </source>
</reference>
<accession>A0ACC2H016</accession>
<comment type="caution">
    <text evidence="1">The sequence shown here is derived from an EMBL/GenBank/DDBJ whole genome shotgun (WGS) entry which is preliminary data.</text>
</comment>
<evidence type="ECO:0000313" key="2">
    <source>
        <dbReference type="Proteomes" id="UP001157502"/>
    </source>
</evidence>
<name>A0ACC2H016_DALPE</name>
<proteinExistence type="predicted"/>
<gene>
    <name evidence="1" type="ORF">DPEC_G00085060</name>
</gene>
<dbReference type="EMBL" id="CM055734">
    <property type="protein sequence ID" value="KAJ8009072.1"/>
    <property type="molecule type" value="Genomic_DNA"/>
</dbReference>
<protein>
    <submittedName>
        <fullName evidence="1">Uncharacterized protein</fullName>
    </submittedName>
</protein>